<dbReference type="InterPro" id="IPR036291">
    <property type="entry name" value="NAD(P)-bd_dom_sf"/>
</dbReference>
<dbReference type="EMBL" id="JABEYC010000751">
    <property type="protein sequence ID" value="KAF4974445.1"/>
    <property type="molecule type" value="Genomic_DNA"/>
</dbReference>
<dbReference type="Gene3D" id="3.90.180.10">
    <property type="entry name" value="Medium-chain alcohol dehydrogenases, catalytic domain"/>
    <property type="match status" value="1"/>
</dbReference>
<feature type="domain" description="Enoyl reductase (ER)" evidence="2">
    <location>
        <begin position="22"/>
        <end position="366"/>
    </location>
</feature>
<dbReference type="CDD" id="cd08267">
    <property type="entry name" value="MDR1"/>
    <property type="match status" value="1"/>
</dbReference>
<evidence type="ECO:0000313" key="4">
    <source>
        <dbReference type="Proteomes" id="UP000635477"/>
    </source>
</evidence>
<dbReference type="Gene3D" id="3.40.50.720">
    <property type="entry name" value="NAD(P)-binding Rossmann-like Domain"/>
    <property type="match status" value="1"/>
</dbReference>
<dbReference type="PROSITE" id="PS01162">
    <property type="entry name" value="QOR_ZETA_CRYSTAL"/>
    <property type="match status" value="1"/>
</dbReference>
<dbReference type="InterPro" id="IPR050700">
    <property type="entry name" value="YIM1/Zinc_Alcohol_DH_Fams"/>
</dbReference>
<dbReference type="SUPFAM" id="SSF50129">
    <property type="entry name" value="GroES-like"/>
    <property type="match status" value="1"/>
</dbReference>
<dbReference type="SMART" id="SM00829">
    <property type="entry name" value="PKS_ER"/>
    <property type="match status" value="1"/>
</dbReference>
<protein>
    <recommendedName>
        <fullName evidence="2">Enoyl reductase (ER) domain-containing protein</fullName>
    </recommendedName>
</protein>
<dbReference type="Proteomes" id="UP000635477">
    <property type="component" value="Unassembled WGS sequence"/>
</dbReference>
<gene>
    <name evidence="3" type="ORF">FZEAL_8645</name>
</gene>
<dbReference type="InterPro" id="IPR011032">
    <property type="entry name" value="GroES-like_sf"/>
</dbReference>
<organism evidence="3 4">
    <name type="scientific">Fusarium zealandicum</name>
    <dbReference type="NCBI Taxonomy" id="1053134"/>
    <lineage>
        <taxon>Eukaryota</taxon>
        <taxon>Fungi</taxon>
        <taxon>Dikarya</taxon>
        <taxon>Ascomycota</taxon>
        <taxon>Pezizomycotina</taxon>
        <taxon>Sordariomycetes</taxon>
        <taxon>Hypocreomycetidae</taxon>
        <taxon>Hypocreales</taxon>
        <taxon>Nectriaceae</taxon>
        <taxon>Fusarium</taxon>
        <taxon>Fusarium staphyleae species complex</taxon>
    </lineage>
</organism>
<dbReference type="InterPro" id="IPR002364">
    <property type="entry name" value="Quin_OxRdtase/zeta-crystal_CS"/>
</dbReference>
<dbReference type="GO" id="GO:0016491">
    <property type="term" value="F:oxidoreductase activity"/>
    <property type="evidence" value="ECO:0007669"/>
    <property type="project" value="UniProtKB-KW"/>
</dbReference>
<name>A0A8H4UE25_9HYPO</name>
<reference evidence="3" key="2">
    <citation type="submission" date="2020-05" db="EMBL/GenBank/DDBJ databases">
        <authorList>
            <person name="Kim H.-S."/>
            <person name="Proctor R.H."/>
            <person name="Brown D.W."/>
        </authorList>
    </citation>
    <scope>NUCLEOTIDE SEQUENCE</scope>
    <source>
        <strain evidence="3">NRRL 22465</strain>
    </source>
</reference>
<accession>A0A8H4UE25</accession>
<dbReference type="InterPro" id="IPR013154">
    <property type="entry name" value="ADH-like_N"/>
</dbReference>
<dbReference type="PANTHER" id="PTHR11695">
    <property type="entry name" value="ALCOHOL DEHYDROGENASE RELATED"/>
    <property type="match status" value="1"/>
</dbReference>
<dbReference type="InterPro" id="IPR020843">
    <property type="entry name" value="ER"/>
</dbReference>
<evidence type="ECO:0000256" key="1">
    <source>
        <dbReference type="ARBA" id="ARBA00023002"/>
    </source>
</evidence>
<dbReference type="Pfam" id="PF08240">
    <property type="entry name" value="ADH_N"/>
    <property type="match status" value="1"/>
</dbReference>
<dbReference type="GO" id="GO:0005739">
    <property type="term" value="C:mitochondrion"/>
    <property type="evidence" value="ECO:0007669"/>
    <property type="project" value="TreeGrafter"/>
</dbReference>
<dbReference type="AlphaFoldDB" id="A0A8H4UE25"/>
<dbReference type="GO" id="GO:0008270">
    <property type="term" value="F:zinc ion binding"/>
    <property type="evidence" value="ECO:0007669"/>
    <property type="project" value="InterPro"/>
</dbReference>
<evidence type="ECO:0000313" key="3">
    <source>
        <dbReference type="EMBL" id="KAF4974445.1"/>
    </source>
</evidence>
<sequence length="377" mass="41209">MTTSQAWVFSQRGLPWDVLNLTSRPAPELPPPLPLPRDASVPEEWILVKVAFAGLNPGAIFQMTLVPPFIRQHTCVPDMDFSGTVVDVWHPKDNSGSAHAKRFNKGDKVVAMLPASHTIPTGTGALAQHVRIPARYAVHKPEGVSFGDGAGCLLPGLTARQLVAESGAKTGDRVLVNAASGGIGTMAVQMLRKVVGTDGYIVGICSGKNAEMVKSLGADEVIDYTQHDTLSEYLTTRFSFDPFNAIIDTLGHQSLYVASPTYLVPEGPYSSVGIKPPTFFVPDFLRAVVQMKLNEWWPVSRWFGGVGRRWLGTSMMNPTLEDREAVVDMLRRGDIRLVRDSVWSFAETKEAYRRLGGLHARGKVLVKVDEQIGDDEC</sequence>
<comment type="caution">
    <text evidence="3">The sequence shown here is derived from an EMBL/GenBank/DDBJ whole genome shotgun (WGS) entry which is preliminary data.</text>
</comment>
<keyword evidence="4" id="KW-1185">Reference proteome</keyword>
<keyword evidence="1" id="KW-0560">Oxidoreductase</keyword>
<dbReference type="OrthoDB" id="3509362at2759"/>
<dbReference type="Pfam" id="PF13602">
    <property type="entry name" value="ADH_zinc_N_2"/>
    <property type="match status" value="1"/>
</dbReference>
<dbReference type="SUPFAM" id="SSF51735">
    <property type="entry name" value="NAD(P)-binding Rossmann-fold domains"/>
    <property type="match status" value="1"/>
</dbReference>
<reference evidence="3" key="1">
    <citation type="journal article" date="2020" name="BMC Genomics">
        <title>Correction to: Identification and distribution of gene clusters required for synthesis of sphingolipid metabolism inhibitors in diverse species of the filamentous fungus Fusarium.</title>
        <authorList>
            <person name="Kim H.S."/>
            <person name="Lohmar J.M."/>
            <person name="Busman M."/>
            <person name="Brown D.W."/>
            <person name="Naumann T.A."/>
            <person name="Divon H.H."/>
            <person name="Lysoe E."/>
            <person name="Uhlig S."/>
            <person name="Proctor R.H."/>
        </authorList>
    </citation>
    <scope>NUCLEOTIDE SEQUENCE</scope>
    <source>
        <strain evidence="3">NRRL 22465</strain>
    </source>
</reference>
<dbReference type="PANTHER" id="PTHR11695:SF294">
    <property type="entry name" value="RETICULON-4-INTERACTING PROTEIN 1, MITOCHONDRIAL"/>
    <property type="match status" value="1"/>
</dbReference>
<evidence type="ECO:0000259" key="2">
    <source>
        <dbReference type="SMART" id="SM00829"/>
    </source>
</evidence>
<proteinExistence type="predicted"/>